<dbReference type="CDD" id="cd00082">
    <property type="entry name" value="HisKA"/>
    <property type="match status" value="1"/>
</dbReference>
<keyword evidence="5 9" id="KW-0597">Phosphoprotein</keyword>
<dbReference type="InterPro" id="IPR003661">
    <property type="entry name" value="HisK_dim/P_dom"/>
</dbReference>
<dbReference type="Pfam" id="PF00512">
    <property type="entry name" value="HisKA"/>
    <property type="match status" value="1"/>
</dbReference>
<dbReference type="SUPFAM" id="SSF47384">
    <property type="entry name" value="Homodimeric domain of signal transducing histidine kinase"/>
    <property type="match status" value="1"/>
</dbReference>
<sequence length="928" mass="105493">MLTIEKLFLRNMIIAIFTAMGFLYLFWIYTEYTAFVTESRQMKIEYIKSQKKTLKHQVTMVLDYIQYMEAQTETQLKKTIQNRVKEAHALASNLYEENKEVKPKAEIVKMIKDALRPIRFNNGNGYFFAFSMDGTEILFADHPEMEGRNMLSVQGPGGDFVVKDMIEILKEKSRGFYQYTWTKPGDTGRSFQKIAYVKYFKPYGWGIGTGIYIQDMKEQIQTDVLERVSNMRFGQNGYFFGSEYGGFPLFTNGKITRGGDNLWNLTDSDGVKIIQEMDRVSKKPEGGFIQYSWHKLDSQIPIPKLVYVQNIPDWKWIIGAGIYIDAIDSTILSWKNTLYKNFRNKAVTSFILFFAMSLVIYFWARHLAGKVQQSIKTFGNFFEEASLTSTYIDPESLPFFEFRNIALAANQMVEIREQTLEALELSEKRYEKSQLMGKVGNWEYHISTQNFWGSKGTKRIYGFDLDKEFLTVADVERCIPQKTDIHQIMMSQVNKSSTIPLEFNITTQNTGEQKTVITMMELEEDDKGTPHKINGVLQDVTQLKNLEKELRQAHKMEAVGTLSGGIAHEFNNILGVILGNAELAIEDFPQDDPRGYFLEEIKSASLRGKEIVSQLLSFSRRDEQHPKQLIKVNEIINNAISFLRASLPSTIQFSKSIQTDCHPIVGNPTQIHQVMINLCNNAAQAMETSGGRLSITLENVFLTKPLRSQDLHIDPGKYVRLSVSDTGQGISREIMDNIFNPFFTTKPVDKGSGMGLSVVHGIMKAHGGLIKIYSRPDEGTTCECYFPPGNGRPGTEIHPVGKIIKGKENILFVDDNVHVVKVGEQILEKLGYRAVTEENPEKALALFKKNPDAFDLVITDMTMPGMTGDQLIEKLIELKPHVRVIICSGYSSRMNKKEAARVGAAAYLMKPFEISVLAETVRRVLDTK</sequence>
<evidence type="ECO:0000256" key="1">
    <source>
        <dbReference type="ARBA" id="ARBA00000085"/>
    </source>
</evidence>
<dbReference type="InterPro" id="IPR000700">
    <property type="entry name" value="PAS-assoc_C"/>
</dbReference>
<dbReference type="InterPro" id="IPR004010">
    <property type="entry name" value="Double_Cache_2"/>
</dbReference>
<keyword evidence="8 10" id="KW-0472">Membrane</keyword>
<dbReference type="PROSITE" id="PS50109">
    <property type="entry name" value="HIS_KIN"/>
    <property type="match status" value="1"/>
</dbReference>
<proteinExistence type="predicted"/>
<reference evidence="14 15" key="1">
    <citation type="submission" date="2017-04" db="EMBL/GenBank/DDBJ databases">
        <authorList>
            <person name="Afonso C.L."/>
            <person name="Miller P.J."/>
            <person name="Scott M.A."/>
            <person name="Spackman E."/>
            <person name="Goraichik I."/>
            <person name="Dimitrov K.M."/>
            <person name="Suarez D.L."/>
            <person name="Swayne D.E."/>
        </authorList>
    </citation>
    <scope>NUCLEOTIDE SEQUENCE [LARGE SCALE GENOMIC DNA]</scope>
    <source>
        <strain evidence="14 15">DSM 3385</strain>
    </source>
</reference>
<dbReference type="Pfam" id="PF00072">
    <property type="entry name" value="Response_reg"/>
    <property type="match status" value="1"/>
</dbReference>
<evidence type="ECO:0000256" key="5">
    <source>
        <dbReference type="ARBA" id="ARBA00022553"/>
    </source>
</evidence>
<dbReference type="InterPro" id="IPR036890">
    <property type="entry name" value="HATPase_C_sf"/>
</dbReference>
<dbReference type="InterPro" id="IPR005467">
    <property type="entry name" value="His_kinase_dom"/>
</dbReference>
<dbReference type="InterPro" id="IPR011006">
    <property type="entry name" value="CheY-like_superfamily"/>
</dbReference>
<dbReference type="SMART" id="SM01049">
    <property type="entry name" value="Cache_2"/>
    <property type="match status" value="2"/>
</dbReference>
<dbReference type="InterPro" id="IPR033480">
    <property type="entry name" value="sCache_2"/>
</dbReference>
<dbReference type="InterPro" id="IPR036097">
    <property type="entry name" value="HisK_dim/P_sf"/>
</dbReference>
<dbReference type="PANTHER" id="PTHR43065">
    <property type="entry name" value="SENSOR HISTIDINE KINASE"/>
    <property type="match status" value="1"/>
</dbReference>
<dbReference type="EC" id="2.7.13.3" evidence="3"/>
<accession>A0A1W2AI75</accession>
<feature type="transmembrane region" description="Helical" evidence="10">
    <location>
        <begin position="7"/>
        <end position="29"/>
    </location>
</feature>
<dbReference type="RefSeq" id="WP_084067595.1">
    <property type="nucleotide sequence ID" value="NZ_FWXY01000005.1"/>
</dbReference>
<evidence type="ECO:0000256" key="10">
    <source>
        <dbReference type="SAM" id="Phobius"/>
    </source>
</evidence>
<protein>
    <recommendedName>
        <fullName evidence="3">histidine kinase</fullName>
        <ecNumber evidence="3">2.7.13.3</ecNumber>
    </recommendedName>
</protein>
<evidence type="ECO:0000256" key="3">
    <source>
        <dbReference type="ARBA" id="ARBA00012438"/>
    </source>
</evidence>
<dbReference type="Pfam" id="PF08269">
    <property type="entry name" value="dCache_2"/>
    <property type="match status" value="1"/>
</dbReference>
<evidence type="ECO:0000256" key="2">
    <source>
        <dbReference type="ARBA" id="ARBA00004651"/>
    </source>
</evidence>
<dbReference type="SUPFAM" id="SSF55874">
    <property type="entry name" value="ATPase domain of HSP90 chaperone/DNA topoisomerase II/histidine kinase"/>
    <property type="match status" value="1"/>
</dbReference>
<dbReference type="Gene3D" id="3.30.565.10">
    <property type="entry name" value="Histidine kinase-like ATPase, C-terminal domain"/>
    <property type="match status" value="1"/>
</dbReference>
<dbReference type="Gene3D" id="1.10.287.130">
    <property type="match status" value="1"/>
</dbReference>
<dbReference type="Gene3D" id="3.40.50.2300">
    <property type="match status" value="1"/>
</dbReference>
<keyword evidence="4" id="KW-1003">Cell membrane</keyword>
<dbReference type="SMART" id="SM00448">
    <property type="entry name" value="REC"/>
    <property type="match status" value="1"/>
</dbReference>
<dbReference type="EMBL" id="FWXY01000005">
    <property type="protein sequence ID" value="SMC60212.1"/>
    <property type="molecule type" value="Genomic_DNA"/>
</dbReference>
<dbReference type="CDD" id="cd00156">
    <property type="entry name" value="REC"/>
    <property type="match status" value="1"/>
</dbReference>
<dbReference type="STRING" id="1121400.SAMN02746065_10597"/>
<organism evidence="14 15">
    <name type="scientific">Desulfocicer vacuolatum DSM 3385</name>
    <dbReference type="NCBI Taxonomy" id="1121400"/>
    <lineage>
        <taxon>Bacteria</taxon>
        <taxon>Pseudomonadati</taxon>
        <taxon>Thermodesulfobacteriota</taxon>
        <taxon>Desulfobacteria</taxon>
        <taxon>Desulfobacterales</taxon>
        <taxon>Desulfobacteraceae</taxon>
        <taxon>Desulfocicer</taxon>
    </lineage>
</organism>
<feature type="domain" description="PAC" evidence="13">
    <location>
        <begin position="499"/>
        <end position="552"/>
    </location>
</feature>
<evidence type="ECO:0000256" key="9">
    <source>
        <dbReference type="PROSITE-ProRule" id="PRU00169"/>
    </source>
</evidence>
<feature type="domain" description="Response regulatory" evidence="12">
    <location>
        <begin position="809"/>
        <end position="925"/>
    </location>
</feature>
<keyword evidence="14" id="KW-0418">Kinase</keyword>
<keyword evidence="15" id="KW-1185">Reference proteome</keyword>
<feature type="modified residue" description="4-aspartylphosphate" evidence="9">
    <location>
        <position position="860"/>
    </location>
</feature>
<evidence type="ECO:0000256" key="4">
    <source>
        <dbReference type="ARBA" id="ARBA00022475"/>
    </source>
</evidence>
<evidence type="ECO:0000313" key="14">
    <source>
        <dbReference type="EMBL" id="SMC60212.1"/>
    </source>
</evidence>
<comment type="subcellular location">
    <subcellularLocation>
        <location evidence="2">Cell membrane</location>
        <topology evidence="2">Multi-pass membrane protein</topology>
    </subcellularLocation>
</comment>
<evidence type="ECO:0000259" key="13">
    <source>
        <dbReference type="PROSITE" id="PS50113"/>
    </source>
</evidence>
<dbReference type="SMART" id="SM00388">
    <property type="entry name" value="HisKA"/>
    <property type="match status" value="1"/>
</dbReference>
<dbReference type="PANTHER" id="PTHR43065:SF42">
    <property type="entry name" value="TWO-COMPONENT SENSOR PPRA"/>
    <property type="match status" value="1"/>
</dbReference>
<dbReference type="PRINTS" id="PR00344">
    <property type="entry name" value="BCTRLSENSOR"/>
</dbReference>
<dbReference type="SMART" id="SM00387">
    <property type="entry name" value="HATPase_c"/>
    <property type="match status" value="1"/>
</dbReference>
<dbReference type="SUPFAM" id="SSF52172">
    <property type="entry name" value="CheY-like"/>
    <property type="match status" value="1"/>
</dbReference>
<feature type="domain" description="Histidine kinase" evidence="11">
    <location>
        <begin position="565"/>
        <end position="790"/>
    </location>
</feature>
<dbReference type="Gene3D" id="3.30.450.20">
    <property type="entry name" value="PAS domain"/>
    <property type="match status" value="3"/>
</dbReference>
<dbReference type="GO" id="GO:0005886">
    <property type="term" value="C:plasma membrane"/>
    <property type="evidence" value="ECO:0007669"/>
    <property type="project" value="UniProtKB-SubCell"/>
</dbReference>
<evidence type="ECO:0000256" key="8">
    <source>
        <dbReference type="ARBA" id="ARBA00023136"/>
    </source>
</evidence>
<keyword evidence="6 10" id="KW-0812">Transmembrane</keyword>
<evidence type="ECO:0000256" key="6">
    <source>
        <dbReference type="ARBA" id="ARBA00022692"/>
    </source>
</evidence>
<dbReference type="OrthoDB" id="5341439at2"/>
<dbReference type="InterPro" id="IPR004358">
    <property type="entry name" value="Sig_transdc_His_kin-like_C"/>
</dbReference>
<dbReference type="InterPro" id="IPR003594">
    <property type="entry name" value="HATPase_dom"/>
</dbReference>
<evidence type="ECO:0000256" key="7">
    <source>
        <dbReference type="ARBA" id="ARBA00022989"/>
    </source>
</evidence>
<dbReference type="GO" id="GO:0000155">
    <property type="term" value="F:phosphorelay sensor kinase activity"/>
    <property type="evidence" value="ECO:0007669"/>
    <property type="project" value="InterPro"/>
</dbReference>
<dbReference type="PROSITE" id="PS50110">
    <property type="entry name" value="RESPONSE_REGULATORY"/>
    <property type="match status" value="1"/>
</dbReference>
<comment type="catalytic activity">
    <reaction evidence="1">
        <text>ATP + protein L-histidine = ADP + protein N-phospho-L-histidine.</text>
        <dbReference type="EC" id="2.7.13.3"/>
    </reaction>
</comment>
<keyword evidence="14" id="KW-0808">Transferase</keyword>
<evidence type="ECO:0000259" key="12">
    <source>
        <dbReference type="PROSITE" id="PS50110"/>
    </source>
</evidence>
<keyword evidence="7 10" id="KW-1133">Transmembrane helix</keyword>
<gene>
    <name evidence="14" type="ORF">SAMN02746065_10597</name>
</gene>
<dbReference type="Pfam" id="PF02518">
    <property type="entry name" value="HATPase_c"/>
    <property type="match status" value="1"/>
</dbReference>
<dbReference type="Proteomes" id="UP000192418">
    <property type="component" value="Unassembled WGS sequence"/>
</dbReference>
<dbReference type="AlphaFoldDB" id="A0A1W2AI75"/>
<evidence type="ECO:0000313" key="15">
    <source>
        <dbReference type="Proteomes" id="UP000192418"/>
    </source>
</evidence>
<dbReference type="InterPro" id="IPR001789">
    <property type="entry name" value="Sig_transdc_resp-reg_receiver"/>
</dbReference>
<name>A0A1W2AI75_9BACT</name>
<dbReference type="PROSITE" id="PS50113">
    <property type="entry name" value="PAC"/>
    <property type="match status" value="1"/>
</dbReference>
<evidence type="ECO:0000259" key="11">
    <source>
        <dbReference type="PROSITE" id="PS50109"/>
    </source>
</evidence>